<dbReference type="GeneID" id="94489103"/>
<reference evidence="1 2" key="1">
    <citation type="submission" date="2022-05" db="EMBL/GenBank/DDBJ databases">
        <title>Genome Sequencing of Bee-Associated Microbes.</title>
        <authorList>
            <person name="Dunlap C."/>
        </authorList>
    </citation>
    <scope>NUCLEOTIDE SEQUENCE [LARGE SCALE GENOMIC DNA]</scope>
    <source>
        <strain evidence="1 2">NRRL B-04010</strain>
    </source>
</reference>
<sequence length="142" mass="16543">MKHCPVCGHNYEGIKRNNGKEYCCSPNHHHGTYHGLLKDKEVDWGATIPIIERALGFELHQWQREYLITGAYNKFGRVSGRTTAYCIKLALTYQGGPIRIKDIDKLHDGEYGTQYHRWFNRFFLSIWECLKDAGLPVMEVRN</sequence>
<proteinExistence type="predicted"/>
<evidence type="ECO:0000313" key="2">
    <source>
        <dbReference type="Proteomes" id="UP001527181"/>
    </source>
</evidence>
<protein>
    <submittedName>
        <fullName evidence="1">Uncharacterized protein</fullName>
    </submittedName>
</protein>
<accession>A0ABT4H7P2</accession>
<keyword evidence="2" id="KW-1185">Reference proteome</keyword>
<name>A0ABT4H7P2_PAEAL</name>
<evidence type="ECO:0000313" key="1">
    <source>
        <dbReference type="EMBL" id="MCY9765001.1"/>
    </source>
</evidence>
<dbReference type="RefSeq" id="WP_005552086.1">
    <property type="nucleotide sequence ID" value="NZ_JAMDNA010000013.1"/>
</dbReference>
<dbReference type="Proteomes" id="UP001527181">
    <property type="component" value="Unassembled WGS sequence"/>
</dbReference>
<comment type="caution">
    <text evidence="1">The sequence shown here is derived from an EMBL/GenBank/DDBJ whole genome shotgun (WGS) entry which is preliminary data.</text>
</comment>
<gene>
    <name evidence="1" type="ORF">M5X12_31380</name>
</gene>
<organism evidence="1 2">
    <name type="scientific">Paenibacillus alvei</name>
    <name type="common">Bacillus alvei</name>
    <dbReference type="NCBI Taxonomy" id="44250"/>
    <lineage>
        <taxon>Bacteria</taxon>
        <taxon>Bacillati</taxon>
        <taxon>Bacillota</taxon>
        <taxon>Bacilli</taxon>
        <taxon>Bacillales</taxon>
        <taxon>Paenibacillaceae</taxon>
        <taxon>Paenibacillus</taxon>
    </lineage>
</organism>
<dbReference type="EMBL" id="JAMDNP010000147">
    <property type="protein sequence ID" value="MCY9765001.1"/>
    <property type="molecule type" value="Genomic_DNA"/>
</dbReference>